<keyword evidence="2" id="KW-0813">Transport</keyword>
<dbReference type="GO" id="GO:0005886">
    <property type="term" value="C:plasma membrane"/>
    <property type="evidence" value="ECO:0007669"/>
    <property type="project" value="UniProtKB-SubCell"/>
</dbReference>
<evidence type="ECO:0000256" key="7">
    <source>
        <dbReference type="ARBA" id="ARBA00049663"/>
    </source>
</evidence>
<dbReference type="InterPro" id="IPR003474">
    <property type="entry name" value="Glcn_transporter"/>
</dbReference>
<dbReference type="EMBL" id="LR131271">
    <property type="protein sequence ID" value="VDR29603.1"/>
    <property type="molecule type" value="Genomic_DNA"/>
</dbReference>
<dbReference type="PANTHER" id="PTHR30354:SF22">
    <property type="entry name" value="HIGH-AFFINITY GLUCONATE TRANSPORTER"/>
    <property type="match status" value="1"/>
</dbReference>
<dbReference type="GO" id="GO:0015128">
    <property type="term" value="F:gluconate transmembrane transporter activity"/>
    <property type="evidence" value="ECO:0007669"/>
    <property type="project" value="InterPro"/>
</dbReference>
<keyword evidence="3" id="KW-1003">Cell membrane</keyword>
<evidence type="ECO:0000256" key="3">
    <source>
        <dbReference type="ARBA" id="ARBA00022475"/>
    </source>
</evidence>
<dbReference type="KEGG" id="rtg:NCTC13098_06013"/>
<comment type="subcellular location">
    <subcellularLocation>
        <location evidence="1">Cell membrane</location>
        <topology evidence="1">Multi-pass membrane protein</topology>
    </subcellularLocation>
</comment>
<evidence type="ECO:0000256" key="5">
    <source>
        <dbReference type="ARBA" id="ARBA00022989"/>
    </source>
</evidence>
<dbReference type="Pfam" id="PF02447">
    <property type="entry name" value="GntP_permease"/>
    <property type="match status" value="1"/>
</dbReference>
<evidence type="ECO:0000256" key="6">
    <source>
        <dbReference type="ARBA" id="ARBA00023136"/>
    </source>
</evidence>
<keyword evidence="5" id="KW-1133">Transmembrane helix</keyword>
<evidence type="ECO:0000313" key="9">
    <source>
        <dbReference type="Proteomes" id="UP000274346"/>
    </source>
</evidence>
<gene>
    <name evidence="8" type="primary">idnT</name>
    <name evidence="8" type="ORF">NCTC13098_06013</name>
</gene>
<dbReference type="Proteomes" id="UP000274346">
    <property type="component" value="Chromosome"/>
</dbReference>
<keyword evidence="4" id="KW-0812">Transmembrane</keyword>
<proteinExistence type="inferred from homology"/>
<evidence type="ECO:0000256" key="2">
    <source>
        <dbReference type="ARBA" id="ARBA00022448"/>
    </source>
</evidence>
<accession>A0A3P8M5D5</accession>
<name>A0A3P8M5D5_RAOTE</name>
<organism evidence="8 9">
    <name type="scientific">Raoultella terrigena</name>
    <name type="common">Klebsiella terrigena</name>
    <dbReference type="NCBI Taxonomy" id="577"/>
    <lineage>
        <taxon>Bacteria</taxon>
        <taxon>Pseudomonadati</taxon>
        <taxon>Pseudomonadota</taxon>
        <taxon>Gammaproteobacteria</taxon>
        <taxon>Enterobacterales</taxon>
        <taxon>Enterobacteriaceae</taxon>
        <taxon>Klebsiella/Raoultella group</taxon>
        <taxon>Raoultella</taxon>
    </lineage>
</organism>
<sequence length="130" mass="13631">MLISLLFAIWAMGLGRGKTIPELMDSCGKAIAGIAGLLLIIGGGGAFKQVLIDSGVGQYISTLVAGTDINPILMAWGVAAFLRICLGLRNGCRHLHRRPGDPSAVGTSKHKPGLDNACDGRRLLHLLSCQ</sequence>
<protein>
    <submittedName>
        <fullName evidence="8">5-keto-D-gluconate transporter</fullName>
    </submittedName>
</protein>
<dbReference type="PANTHER" id="PTHR30354">
    <property type="entry name" value="GNT FAMILY GLUCONATE TRANSPORTER"/>
    <property type="match status" value="1"/>
</dbReference>
<evidence type="ECO:0000313" key="8">
    <source>
        <dbReference type="EMBL" id="VDR29603.1"/>
    </source>
</evidence>
<comment type="similarity">
    <text evidence="7">Belongs to the GntP permease family.</text>
</comment>
<keyword evidence="6" id="KW-0472">Membrane</keyword>
<evidence type="ECO:0000256" key="4">
    <source>
        <dbReference type="ARBA" id="ARBA00022692"/>
    </source>
</evidence>
<reference evidence="8 9" key="1">
    <citation type="submission" date="2018-12" db="EMBL/GenBank/DDBJ databases">
        <authorList>
            <consortium name="Pathogen Informatics"/>
        </authorList>
    </citation>
    <scope>NUCLEOTIDE SEQUENCE [LARGE SCALE GENOMIC DNA]</scope>
    <source>
        <strain evidence="8 9">NCTC13098</strain>
    </source>
</reference>
<dbReference type="AlphaFoldDB" id="A0A3P8M5D5"/>
<evidence type="ECO:0000256" key="1">
    <source>
        <dbReference type="ARBA" id="ARBA00004651"/>
    </source>
</evidence>